<keyword evidence="10" id="KW-0472">Membrane</keyword>
<keyword evidence="3" id="KW-0349">Heme</keyword>
<keyword evidence="12" id="KW-1185">Reference proteome</keyword>
<dbReference type="GO" id="GO:0016705">
    <property type="term" value="F:oxidoreductase activity, acting on paired donors, with incorporation or reduction of molecular oxygen"/>
    <property type="evidence" value="ECO:0007669"/>
    <property type="project" value="InterPro"/>
</dbReference>
<comment type="cofactor">
    <cofactor evidence="1">
        <name>heme</name>
        <dbReference type="ChEBI" id="CHEBI:30413"/>
    </cofactor>
</comment>
<accession>A0A7J7GQD0</accession>
<gene>
    <name evidence="11" type="ORF">HYC85_020047</name>
</gene>
<dbReference type="Proteomes" id="UP000593564">
    <property type="component" value="Unassembled WGS sequence"/>
</dbReference>
<evidence type="ECO:0000256" key="10">
    <source>
        <dbReference type="ARBA" id="ARBA00023136"/>
    </source>
</evidence>
<keyword evidence="4" id="KW-0812">Transmembrane</keyword>
<evidence type="ECO:0000313" key="11">
    <source>
        <dbReference type="EMBL" id="KAF5942405.1"/>
    </source>
</evidence>
<keyword evidence="6" id="KW-1133">Transmembrane helix</keyword>
<evidence type="ECO:0000256" key="2">
    <source>
        <dbReference type="ARBA" id="ARBA00004370"/>
    </source>
</evidence>
<evidence type="ECO:0000256" key="1">
    <source>
        <dbReference type="ARBA" id="ARBA00001971"/>
    </source>
</evidence>
<dbReference type="Pfam" id="PF00067">
    <property type="entry name" value="p450"/>
    <property type="match status" value="1"/>
</dbReference>
<dbReference type="GO" id="GO:0004497">
    <property type="term" value="F:monooxygenase activity"/>
    <property type="evidence" value="ECO:0007669"/>
    <property type="project" value="UniProtKB-KW"/>
</dbReference>
<dbReference type="PANTHER" id="PTHR47947:SF26">
    <property type="entry name" value="CYTOCHROME P450"/>
    <property type="match status" value="1"/>
</dbReference>
<dbReference type="InterPro" id="IPR036396">
    <property type="entry name" value="Cyt_P450_sf"/>
</dbReference>
<evidence type="ECO:0000256" key="4">
    <source>
        <dbReference type="ARBA" id="ARBA00022692"/>
    </source>
</evidence>
<dbReference type="GO" id="GO:0005506">
    <property type="term" value="F:iron ion binding"/>
    <property type="evidence" value="ECO:0007669"/>
    <property type="project" value="InterPro"/>
</dbReference>
<evidence type="ECO:0000256" key="8">
    <source>
        <dbReference type="ARBA" id="ARBA00023004"/>
    </source>
</evidence>
<dbReference type="GO" id="GO:0016020">
    <property type="term" value="C:membrane"/>
    <property type="evidence" value="ECO:0007669"/>
    <property type="project" value="UniProtKB-SubCell"/>
</dbReference>
<comment type="caution">
    <text evidence="11">The sequence shown here is derived from an EMBL/GenBank/DDBJ whole genome shotgun (WGS) entry which is preliminary data.</text>
</comment>
<name>A0A7J7GQD0_CAMSI</name>
<evidence type="ECO:0000256" key="5">
    <source>
        <dbReference type="ARBA" id="ARBA00022723"/>
    </source>
</evidence>
<evidence type="ECO:0000256" key="9">
    <source>
        <dbReference type="ARBA" id="ARBA00023033"/>
    </source>
</evidence>
<keyword evidence="9" id="KW-0503">Monooxygenase</keyword>
<evidence type="ECO:0000313" key="12">
    <source>
        <dbReference type="Proteomes" id="UP000593564"/>
    </source>
</evidence>
<evidence type="ECO:0000256" key="3">
    <source>
        <dbReference type="ARBA" id="ARBA00022617"/>
    </source>
</evidence>
<sequence length="164" mass="18753">MTKIQAEIDFHIGQDRILDEQDLHKLDYLTNAINDALRLYAPVPLLVPHEASEDCAVGGYDVQRRTMLMVNALAIHRKCNEVHAREFAIFARNRTKVLHQQYNNWIILSHASGDDWEWIWGAEGDRISTELGRKEYGYAGIFAPRKIGTVCGNLTNKTLSSRFI</sequence>
<reference evidence="12" key="1">
    <citation type="journal article" date="2020" name="Nat. Commun.">
        <title>Genome assembly of wild tea tree DASZ reveals pedigree and selection history of tea varieties.</title>
        <authorList>
            <person name="Zhang W."/>
            <person name="Zhang Y."/>
            <person name="Qiu H."/>
            <person name="Guo Y."/>
            <person name="Wan H."/>
            <person name="Zhang X."/>
            <person name="Scossa F."/>
            <person name="Alseekh S."/>
            <person name="Zhang Q."/>
            <person name="Wang P."/>
            <person name="Xu L."/>
            <person name="Schmidt M.H."/>
            <person name="Jia X."/>
            <person name="Li D."/>
            <person name="Zhu A."/>
            <person name="Guo F."/>
            <person name="Chen W."/>
            <person name="Ni D."/>
            <person name="Usadel B."/>
            <person name="Fernie A.R."/>
            <person name="Wen W."/>
        </authorList>
    </citation>
    <scope>NUCLEOTIDE SEQUENCE [LARGE SCALE GENOMIC DNA]</scope>
    <source>
        <strain evidence="12">cv. G240</strain>
    </source>
</reference>
<evidence type="ECO:0008006" key="13">
    <source>
        <dbReference type="Google" id="ProtNLM"/>
    </source>
</evidence>
<dbReference type="EMBL" id="JACBKZ010000009">
    <property type="protein sequence ID" value="KAF5942405.1"/>
    <property type="molecule type" value="Genomic_DNA"/>
</dbReference>
<proteinExistence type="predicted"/>
<dbReference type="PANTHER" id="PTHR47947">
    <property type="entry name" value="CYTOCHROME P450 82C3-RELATED"/>
    <property type="match status" value="1"/>
</dbReference>
<keyword evidence="7" id="KW-0560">Oxidoreductase</keyword>
<dbReference type="InterPro" id="IPR001128">
    <property type="entry name" value="Cyt_P450"/>
</dbReference>
<protein>
    <recommendedName>
        <fullName evidence="13">Cytochrome P450</fullName>
    </recommendedName>
</protein>
<dbReference type="SUPFAM" id="SSF48264">
    <property type="entry name" value="Cytochrome P450"/>
    <property type="match status" value="1"/>
</dbReference>
<keyword evidence="8" id="KW-0408">Iron</keyword>
<evidence type="ECO:0000256" key="6">
    <source>
        <dbReference type="ARBA" id="ARBA00022989"/>
    </source>
</evidence>
<comment type="subcellular location">
    <subcellularLocation>
        <location evidence="2">Membrane</location>
    </subcellularLocation>
</comment>
<dbReference type="Gene3D" id="1.10.630.10">
    <property type="entry name" value="Cytochrome P450"/>
    <property type="match status" value="1"/>
</dbReference>
<organism evidence="11 12">
    <name type="scientific">Camellia sinensis</name>
    <name type="common">Tea plant</name>
    <name type="synonym">Thea sinensis</name>
    <dbReference type="NCBI Taxonomy" id="4442"/>
    <lineage>
        <taxon>Eukaryota</taxon>
        <taxon>Viridiplantae</taxon>
        <taxon>Streptophyta</taxon>
        <taxon>Embryophyta</taxon>
        <taxon>Tracheophyta</taxon>
        <taxon>Spermatophyta</taxon>
        <taxon>Magnoliopsida</taxon>
        <taxon>eudicotyledons</taxon>
        <taxon>Gunneridae</taxon>
        <taxon>Pentapetalae</taxon>
        <taxon>asterids</taxon>
        <taxon>Ericales</taxon>
        <taxon>Theaceae</taxon>
        <taxon>Camellia</taxon>
    </lineage>
</organism>
<evidence type="ECO:0000256" key="7">
    <source>
        <dbReference type="ARBA" id="ARBA00023002"/>
    </source>
</evidence>
<dbReference type="InterPro" id="IPR050651">
    <property type="entry name" value="Plant_Cytochrome_P450_Monoox"/>
</dbReference>
<keyword evidence="5" id="KW-0479">Metal-binding</keyword>
<dbReference type="GO" id="GO:0020037">
    <property type="term" value="F:heme binding"/>
    <property type="evidence" value="ECO:0007669"/>
    <property type="project" value="InterPro"/>
</dbReference>
<dbReference type="AlphaFoldDB" id="A0A7J7GQD0"/>
<reference evidence="11 12" key="2">
    <citation type="submission" date="2020-07" db="EMBL/GenBank/DDBJ databases">
        <title>Genome assembly of wild tea tree DASZ reveals pedigree and selection history of tea varieties.</title>
        <authorList>
            <person name="Zhang W."/>
        </authorList>
    </citation>
    <scope>NUCLEOTIDE SEQUENCE [LARGE SCALE GENOMIC DNA]</scope>
    <source>
        <strain evidence="12">cv. G240</strain>
        <tissue evidence="11">Leaf</tissue>
    </source>
</reference>